<feature type="domain" description="EGF-like" evidence="23">
    <location>
        <begin position="229"/>
        <end position="268"/>
    </location>
</feature>
<sequence length="926" mass="103805">MVQVGNSLTATENSTSWLSPSGDFAFGFRPLNQKDFFLLSIWFAKIPEKTIVWYASVDNPAPRGSKVELLADRGLVLTSPQGVELWKPNTFVGTVAYGVMNNTGNFELQDSNFNNIWESFKNPTDTLLPTQMLNSINLPTTYANDAYYASGTSDSNTSSPGKQLVFNESGYMFILRENNQRFALTQGDLDPTADFYYRATLNFDGVFTLYSYPKSSNGNGSWNSLWFKPDNICNEFSGVCGFNSICILKTDSRPTCKCPTGYSLLDPNDEYGSCKPNFIQGCEEDELSSTKDLYSVEELTNTRWITSNYTTLMPFKEVDCRNSCLQDCMCAVSIFRDGNTCWKLRLPLENGRYDTSFNGITFIKIRKDNSTIPGSYFPVPKNMPVPEKKNQKSLILSGSVLLGFSAFVNFILIGAIGYGFFFIYWKKLNRVNPGSIVLDMNLRSFSYNELLDATNGFKEELGKGAFGIVYKGTIKMGSNIHVAVKKLNRFAQESDKEFKAEVNVIGRTHHKNLVRLIGFCDEGLQRLLVYEFLSNGSLADFLFGDLKPHWKQRIQIAFGIARGLLYLHEECSTQIIHCDIKPHNILLDEYYNARISDFGLAKLLMMDQSHTLTNIRGTRGYVAPEWFRNMPVTAKVDVYSFGVMLLEIICCRKSVDVESGREETAILTDWAYDCFRERTLDALVEHDMEALEDIEKLERFVMVAIWCIQEDPSLRPTMGKVMPMLEGVVHSQFQYWHIPAAVIIKIAASKPWCCGLKTEEEQIWELLAVATQPTGYTTLIRVPPISRDISELLMGSLGKDGIDSMAGTLPAVLVSLSASLASDAWVVICVGMLSMVRRSAILSTCEMGVFCDNPSVLSGVFRDNPSGVFCDNSSIPSSVFHDNPSVLSGVFRDNPSSVFCDNSSIPSSVFHEIRLLSSMTIFYELF</sequence>
<dbReference type="PROSITE" id="PS50011">
    <property type="entry name" value="PROTEIN_KINASE_DOM"/>
    <property type="match status" value="1"/>
</dbReference>
<dbReference type="PANTHER" id="PTHR47976:SF15">
    <property type="entry name" value="G-TYPE LECTIN S-RECEPTOR-LIKE SERINE_THREONINE-PROTEIN KINASE RLK1"/>
    <property type="match status" value="1"/>
</dbReference>
<keyword evidence="5" id="KW-0808">Transferase</keyword>
<dbReference type="InterPro" id="IPR017441">
    <property type="entry name" value="Protein_kinase_ATP_BS"/>
</dbReference>
<keyword evidence="11 20" id="KW-0067">ATP-binding</keyword>
<evidence type="ECO:0000256" key="15">
    <source>
        <dbReference type="ARBA" id="ARBA00023170"/>
    </source>
</evidence>
<dbReference type="Pfam" id="PF00069">
    <property type="entry name" value="Pkinase"/>
    <property type="match status" value="1"/>
</dbReference>
<name>A0A2N9J650_FAGSY</name>
<dbReference type="Gene3D" id="3.30.200.20">
    <property type="entry name" value="Phosphorylase Kinase, domain 1"/>
    <property type="match status" value="1"/>
</dbReference>
<keyword evidence="14" id="KW-1015">Disulfide bond</keyword>
<evidence type="ECO:0000259" key="22">
    <source>
        <dbReference type="PROSITE" id="PS50011"/>
    </source>
</evidence>
<dbReference type="InterPro" id="IPR000719">
    <property type="entry name" value="Prot_kinase_dom"/>
</dbReference>
<keyword evidence="6 21" id="KW-0812">Transmembrane</keyword>
<evidence type="ECO:0000256" key="18">
    <source>
        <dbReference type="ARBA" id="ARBA00048679"/>
    </source>
</evidence>
<reference evidence="25" key="1">
    <citation type="submission" date="2018-02" db="EMBL/GenBank/DDBJ databases">
        <authorList>
            <person name="Cohen D.B."/>
            <person name="Kent A.D."/>
        </authorList>
    </citation>
    <scope>NUCLEOTIDE SEQUENCE</scope>
</reference>
<evidence type="ECO:0000256" key="11">
    <source>
        <dbReference type="ARBA" id="ARBA00022840"/>
    </source>
</evidence>
<dbReference type="Gene3D" id="2.90.10.10">
    <property type="entry name" value="Bulb-type lectin domain"/>
    <property type="match status" value="1"/>
</dbReference>
<dbReference type="InterPro" id="IPR008271">
    <property type="entry name" value="Ser/Thr_kinase_AS"/>
</dbReference>
<dbReference type="FunFam" id="1.10.510.10:FF:000237">
    <property type="entry name" value="G-type lectin S-receptor-like serine/threonine-protein kinase"/>
    <property type="match status" value="1"/>
</dbReference>
<feature type="binding site" evidence="20">
    <location>
        <position position="486"/>
    </location>
    <ligand>
        <name>ATP</name>
        <dbReference type="ChEBI" id="CHEBI:30616"/>
    </ligand>
</feature>
<evidence type="ECO:0000256" key="14">
    <source>
        <dbReference type="ARBA" id="ARBA00023157"/>
    </source>
</evidence>
<dbReference type="SUPFAM" id="SSF51110">
    <property type="entry name" value="alpha-D-mannose-specific plant lectins"/>
    <property type="match status" value="1"/>
</dbReference>
<evidence type="ECO:0000259" key="24">
    <source>
        <dbReference type="PROSITE" id="PS50927"/>
    </source>
</evidence>
<dbReference type="GO" id="GO:0048544">
    <property type="term" value="P:recognition of pollen"/>
    <property type="evidence" value="ECO:0007669"/>
    <property type="project" value="InterPro"/>
</dbReference>
<dbReference type="CDD" id="cd14066">
    <property type="entry name" value="STKc_IRAK"/>
    <property type="match status" value="1"/>
</dbReference>
<evidence type="ECO:0000313" key="25">
    <source>
        <dbReference type="EMBL" id="SPD32906.1"/>
    </source>
</evidence>
<dbReference type="InterPro" id="IPR051343">
    <property type="entry name" value="G-type_lectin_kinases/EP1-like"/>
</dbReference>
<evidence type="ECO:0000256" key="13">
    <source>
        <dbReference type="ARBA" id="ARBA00023136"/>
    </source>
</evidence>
<dbReference type="Gene3D" id="1.10.510.10">
    <property type="entry name" value="Transferase(Phosphotransferase) domain 1"/>
    <property type="match status" value="1"/>
</dbReference>
<dbReference type="GO" id="GO:0005524">
    <property type="term" value="F:ATP binding"/>
    <property type="evidence" value="ECO:0007669"/>
    <property type="project" value="UniProtKB-UniRule"/>
</dbReference>
<dbReference type="PANTHER" id="PTHR47976">
    <property type="entry name" value="G-TYPE LECTIN S-RECEPTOR-LIKE SERINE/THREONINE-PROTEIN KINASE SD2-5"/>
    <property type="match status" value="1"/>
</dbReference>
<keyword evidence="7" id="KW-0732">Signal</keyword>
<comment type="catalytic activity">
    <reaction evidence="18">
        <text>L-seryl-[protein] + ATP = O-phospho-L-seryl-[protein] + ADP + H(+)</text>
        <dbReference type="Rhea" id="RHEA:17989"/>
        <dbReference type="Rhea" id="RHEA-COMP:9863"/>
        <dbReference type="Rhea" id="RHEA-COMP:11604"/>
        <dbReference type="ChEBI" id="CHEBI:15378"/>
        <dbReference type="ChEBI" id="CHEBI:29999"/>
        <dbReference type="ChEBI" id="CHEBI:30616"/>
        <dbReference type="ChEBI" id="CHEBI:83421"/>
        <dbReference type="ChEBI" id="CHEBI:456216"/>
        <dbReference type="EC" id="2.7.11.1"/>
    </reaction>
</comment>
<evidence type="ECO:0000256" key="1">
    <source>
        <dbReference type="ARBA" id="ARBA00004479"/>
    </source>
</evidence>
<evidence type="ECO:0000256" key="4">
    <source>
        <dbReference type="ARBA" id="ARBA00022536"/>
    </source>
</evidence>
<protein>
    <recommendedName>
        <fullName evidence="2">non-specific serine/threonine protein kinase</fullName>
        <ecNumber evidence="2">2.7.11.1</ecNumber>
    </recommendedName>
</protein>
<dbReference type="FunFam" id="2.90.10.10:FF:000013">
    <property type="entry name" value="G-type lectin S-receptor-like serine/threonine-protein kinase LECRK1"/>
    <property type="match status" value="1"/>
</dbReference>
<dbReference type="PROSITE" id="PS00108">
    <property type="entry name" value="PROTEIN_KINASE_ST"/>
    <property type="match status" value="1"/>
</dbReference>
<proteinExistence type="predicted"/>
<evidence type="ECO:0000256" key="6">
    <source>
        <dbReference type="ARBA" id="ARBA00022692"/>
    </source>
</evidence>
<dbReference type="EC" id="2.7.11.1" evidence="2"/>
<evidence type="ECO:0000256" key="10">
    <source>
        <dbReference type="ARBA" id="ARBA00022777"/>
    </source>
</evidence>
<dbReference type="SMART" id="SM00220">
    <property type="entry name" value="S_TKc"/>
    <property type="match status" value="1"/>
</dbReference>
<dbReference type="InterPro" id="IPR000858">
    <property type="entry name" value="S_locus_glycoprot_dom"/>
</dbReference>
<keyword evidence="10" id="KW-0418">Kinase</keyword>
<dbReference type="InterPro" id="IPR011009">
    <property type="entry name" value="Kinase-like_dom_sf"/>
</dbReference>
<dbReference type="PROSITE" id="PS00107">
    <property type="entry name" value="PROTEIN_KINASE_ATP"/>
    <property type="match status" value="1"/>
</dbReference>
<keyword evidence="13 21" id="KW-0472">Membrane</keyword>
<evidence type="ECO:0000256" key="7">
    <source>
        <dbReference type="ARBA" id="ARBA00022729"/>
    </source>
</evidence>
<keyword evidence="8" id="KW-0430">Lectin</keyword>
<evidence type="ECO:0000256" key="9">
    <source>
        <dbReference type="ARBA" id="ARBA00022741"/>
    </source>
</evidence>
<comment type="catalytic activity">
    <reaction evidence="17">
        <text>L-threonyl-[protein] + ATP = O-phospho-L-threonyl-[protein] + ADP + H(+)</text>
        <dbReference type="Rhea" id="RHEA:46608"/>
        <dbReference type="Rhea" id="RHEA-COMP:11060"/>
        <dbReference type="Rhea" id="RHEA-COMP:11605"/>
        <dbReference type="ChEBI" id="CHEBI:15378"/>
        <dbReference type="ChEBI" id="CHEBI:30013"/>
        <dbReference type="ChEBI" id="CHEBI:30616"/>
        <dbReference type="ChEBI" id="CHEBI:61977"/>
        <dbReference type="ChEBI" id="CHEBI:456216"/>
        <dbReference type="EC" id="2.7.11.1"/>
    </reaction>
</comment>
<dbReference type="GO" id="GO:0030246">
    <property type="term" value="F:carbohydrate binding"/>
    <property type="evidence" value="ECO:0007669"/>
    <property type="project" value="UniProtKB-KW"/>
</dbReference>
<evidence type="ECO:0000256" key="16">
    <source>
        <dbReference type="ARBA" id="ARBA00023180"/>
    </source>
</evidence>
<dbReference type="SMART" id="SM00108">
    <property type="entry name" value="B_lectin"/>
    <property type="match status" value="1"/>
</dbReference>
<evidence type="ECO:0000256" key="21">
    <source>
        <dbReference type="SAM" id="Phobius"/>
    </source>
</evidence>
<dbReference type="InterPro" id="IPR001480">
    <property type="entry name" value="Bulb-type_lectin_dom"/>
</dbReference>
<dbReference type="SUPFAM" id="SSF56112">
    <property type="entry name" value="Protein kinase-like (PK-like)"/>
    <property type="match status" value="1"/>
</dbReference>
<dbReference type="GO" id="GO:0004674">
    <property type="term" value="F:protein serine/threonine kinase activity"/>
    <property type="evidence" value="ECO:0007669"/>
    <property type="project" value="UniProtKB-KW"/>
</dbReference>
<dbReference type="EMBL" id="OIVN01006426">
    <property type="protein sequence ID" value="SPD32906.1"/>
    <property type="molecule type" value="Genomic_DNA"/>
</dbReference>
<feature type="transmembrane region" description="Helical" evidence="21">
    <location>
        <begin position="400"/>
        <end position="425"/>
    </location>
</feature>
<feature type="domain" description="Bulb-type lectin" evidence="24">
    <location>
        <begin position="1"/>
        <end position="121"/>
    </location>
</feature>
<dbReference type="InterPro" id="IPR036426">
    <property type="entry name" value="Bulb-type_lectin_dom_sf"/>
</dbReference>
<keyword evidence="16" id="KW-0325">Glycoprotein</keyword>
<dbReference type="InterPro" id="IPR000742">
    <property type="entry name" value="EGF"/>
</dbReference>
<keyword evidence="15" id="KW-0675">Receptor</keyword>
<evidence type="ECO:0000256" key="19">
    <source>
        <dbReference type="PROSITE-ProRule" id="PRU00076"/>
    </source>
</evidence>
<evidence type="ECO:0000259" key="23">
    <source>
        <dbReference type="PROSITE" id="PS50026"/>
    </source>
</evidence>
<dbReference type="FunFam" id="3.30.200.20:FF:000059">
    <property type="entry name" value="S-receptor-like serine/threonine-protein kinase"/>
    <property type="match status" value="1"/>
</dbReference>
<keyword evidence="3" id="KW-0723">Serine/threonine-protein kinase</keyword>
<evidence type="ECO:0000256" key="8">
    <source>
        <dbReference type="ARBA" id="ARBA00022734"/>
    </source>
</evidence>
<keyword evidence="4 19" id="KW-0245">EGF-like domain</keyword>
<evidence type="ECO:0000256" key="2">
    <source>
        <dbReference type="ARBA" id="ARBA00012513"/>
    </source>
</evidence>
<gene>
    <name evidence="25" type="ORF">FSB_LOCUS60788</name>
</gene>
<keyword evidence="9 20" id="KW-0547">Nucleotide-binding</keyword>
<evidence type="ECO:0000256" key="12">
    <source>
        <dbReference type="ARBA" id="ARBA00022989"/>
    </source>
</evidence>
<dbReference type="PROSITE" id="PS50026">
    <property type="entry name" value="EGF_3"/>
    <property type="match status" value="1"/>
</dbReference>
<comment type="caution">
    <text evidence="19">Lacks conserved residue(s) required for the propagation of feature annotation.</text>
</comment>
<evidence type="ECO:0000256" key="17">
    <source>
        <dbReference type="ARBA" id="ARBA00047899"/>
    </source>
</evidence>
<evidence type="ECO:0000256" key="5">
    <source>
        <dbReference type="ARBA" id="ARBA00022679"/>
    </source>
</evidence>
<comment type="subcellular location">
    <subcellularLocation>
        <location evidence="1">Membrane</location>
        <topology evidence="1">Single-pass type I membrane protein</topology>
    </subcellularLocation>
</comment>
<organism evidence="25">
    <name type="scientific">Fagus sylvatica</name>
    <name type="common">Beechnut</name>
    <dbReference type="NCBI Taxonomy" id="28930"/>
    <lineage>
        <taxon>Eukaryota</taxon>
        <taxon>Viridiplantae</taxon>
        <taxon>Streptophyta</taxon>
        <taxon>Embryophyta</taxon>
        <taxon>Tracheophyta</taxon>
        <taxon>Spermatophyta</taxon>
        <taxon>Magnoliopsida</taxon>
        <taxon>eudicotyledons</taxon>
        <taxon>Gunneridae</taxon>
        <taxon>Pentapetalae</taxon>
        <taxon>rosids</taxon>
        <taxon>fabids</taxon>
        <taxon>Fagales</taxon>
        <taxon>Fagaceae</taxon>
        <taxon>Fagus</taxon>
    </lineage>
</organism>
<keyword evidence="12 21" id="KW-1133">Transmembrane helix</keyword>
<evidence type="ECO:0000256" key="3">
    <source>
        <dbReference type="ARBA" id="ARBA00022527"/>
    </source>
</evidence>
<dbReference type="Pfam" id="PF00954">
    <property type="entry name" value="S_locus_glycop"/>
    <property type="match status" value="1"/>
</dbReference>
<feature type="domain" description="Protein kinase" evidence="22">
    <location>
        <begin position="455"/>
        <end position="733"/>
    </location>
</feature>
<evidence type="ECO:0000256" key="20">
    <source>
        <dbReference type="PROSITE-ProRule" id="PRU10141"/>
    </source>
</evidence>
<dbReference type="Pfam" id="PF01453">
    <property type="entry name" value="B_lectin"/>
    <property type="match status" value="1"/>
</dbReference>
<accession>A0A2N9J650</accession>
<dbReference type="GO" id="GO:0016020">
    <property type="term" value="C:membrane"/>
    <property type="evidence" value="ECO:0007669"/>
    <property type="project" value="UniProtKB-SubCell"/>
</dbReference>
<dbReference type="PROSITE" id="PS50927">
    <property type="entry name" value="BULB_LECTIN"/>
    <property type="match status" value="1"/>
</dbReference>
<dbReference type="AlphaFoldDB" id="A0A2N9J650"/>